<evidence type="ECO:0008006" key="4">
    <source>
        <dbReference type="Google" id="ProtNLM"/>
    </source>
</evidence>
<evidence type="ECO:0000313" key="2">
    <source>
        <dbReference type="EMBL" id="KAF5825429.1"/>
    </source>
</evidence>
<dbReference type="Proteomes" id="UP000815325">
    <property type="component" value="Unassembled WGS sequence"/>
</dbReference>
<gene>
    <name evidence="2" type="ORF">DUNSADRAFT_10096</name>
</gene>
<evidence type="ECO:0000313" key="3">
    <source>
        <dbReference type="Proteomes" id="UP000815325"/>
    </source>
</evidence>
<keyword evidence="3" id="KW-1185">Reference proteome</keyword>
<protein>
    <recommendedName>
        <fullName evidence="4">Encoded protein</fullName>
    </recommendedName>
</protein>
<organism evidence="2 3">
    <name type="scientific">Dunaliella salina</name>
    <name type="common">Green alga</name>
    <name type="synonym">Protococcus salinus</name>
    <dbReference type="NCBI Taxonomy" id="3046"/>
    <lineage>
        <taxon>Eukaryota</taxon>
        <taxon>Viridiplantae</taxon>
        <taxon>Chlorophyta</taxon>
        <taxon>core chlorophytes</taxon>
        <taxon>Chlorophyceae</taxon>
        <taxon>CS clade</taxon>
        <taxon>Chlamydomonadales</taxon>
        <taxon>Dunaliellaceae</taxon>
        <taxon>Dunaliella</taxon>
    </lineage>
</organism>
<proteinExistence type="predicted"/>
<feature type="compositionally biased region" description="Basic and acidic residues" evidence="1">
    <location>
        <begin position="169"/>
        <end position="182"/>
    </location>
</feature>
<feature type="compositionally biased region" description="Basic and acidic residues" evidence="1">
    <location>
        <begin position="132"/>
        <end position="141"/>
    </location>
</feature>
<feature type="region of interest" description="Disordered" evidence="1">
    <location>
        <begin position="320"/>
        <end position="391"/>
    </location>
</feature>
<accession>A0ABQ7FSF0</accession>
<reference evidence="2" key="1">
    <citation type="submission" date="2017-08" db="EMBL/GenBank/DDBJ databases">
        <authorList>
            <person name="Polle J.E."/>
            <person name="Barry K."/>
            <person name="Cushman J."/>
            <person name="Schmutz J."/>
            <person name="Tran D."/>
            <person name="Hathwaick L.T."/>
            <person name="Yim W.C."/>
            <person name="Jenkins J."/>
            <person name="Mckie-Krisberg Z.M."/>
            <person name="Prochnik S."/>
            <person name="Lindquist E."/>
            <person name="Dockter R.B."/>
            <person name="Adam C."/>
            <person name="Molina H."/>
            <person name="Bunkerborg J."/>
            <person name="Jin E."/>
            <person name="Buchheim M."/>
            <person name="Magnuson J."/>
        </authorList>
    </citation>
    <scope>NUCLEOTIDE SEQUENCE</scope>
    <source>
        <strain evidence="2">CCAP 19/18</strain>
    </source>
</reference>
<sequence length="433" mass="45288">MIIGGSPMHAHRRMSSSPAHLRNSLQAIHHATRQQQQQQQQQSLQAAGSSPTLHRGTDGSGPSLQQQHQQRQQAAGSFPTTHRATVGAGPSLQQQQQRQQAAGSSPTMHCATVSDGAFWMRAGGPSPPPSRHRGDASDAHEGSPTLHRGTVGSGSSWMRAGGLSPPQPRQRDKAGGTYEGREAITAGLASPDADIGAPSPRQQDSGGVGPNSPTAAAALEGGLGTPPNHLPYHERRSGRPGGAIPLPTTPTSSRAKQRMHGDCLPVNSGAAWRGAITESSRGALAGAGGLGTPGAEDTATPRMARRRLQLGADLFGRAAEDGSGVDQQQQQLQQQQQSQSQQQQPQAQQQQPWLQQQQQGGPASLGARGSVSCGGTKGASQECGQDAKAQMDDGAARDLLVLDEHAEDMSAFDEEPMTVQVGRVTWKPLRVGE</sequence>
<evidence type="ECO:0000256" key="1">
    <source>
        <dbReference type="SAM" id="MobiDB-lite"/>
    </source>
</evidence>
<comment type="caution">
    <text evidence="2">The sequence shown here is derived from an EMBL/GenBank/DDBJ whole genome shotgun (WGS) entry which is preliminary data.</text>
</comment>
<feature type="compositionally biased region" description="Polar residues" evidence="1">
    <location>
        <begin position="74"/>
        <end position="83"/>
    </location>
</feature>
<feature type="compositionally biased region" description="Polar residues" evidence="1">
    <location>
        <begin position="43"/>
        <end position="52"/>
    </location>
</feature>
<feature type="region of interest" description="Disordered" evidence="1">
    <location>
        <begin position="1"/>
        <end position="20"/>
    </location>
</feature>
<dbReference type="EMBL" id="MU073115">
    <property type="protein sequence ID" value="KAF5825429.1"/>
    <property type="molecule type" value="Genomic_DNA"/>
</dbReference>
<name>A0ABQ7FSF0_DUNSA</name>
<feature type="compositionally biased region" description="Low complexity" evidence="1">
    <location>
        <begin position="327"/>
        <end position="367"/>
    </location>
</feature>
<feature type="region of interest" description="Disordered" evidence="1">
    <location>
        <begin position="29"/>
        <end position="265"/>
    </location>
</feature>